<evidence type="ECO:0000256" key="9">
    <source>
        <dbReference type="ARBA" id="ARBA00023316"/>
    </source>
</evidence>
<evidence type="ECO:0000256" key="11">
    <source>
        <dbReference type="PROSITE-ProRule" id="PRU10052"/>
    </source>
</evidence>
<dbReference type="PANTHER" id="PTHR31375">
    <property type="match status" value="1"/>
</dbReference>
<dbReference type="SUPFAM" id="SSF51126">
    <property type="entry name" value="Pectin lyase-like"/>
    <property type="match status" value="1"/>
</dbReference>
<evidence type="ECO:0000256" key="4">
    <source>
        <dbReference type="ARBA" id="ARBA00022512"/>
    </source>
</evidence>
<keyword evidence="15" id="KW-1185">Reference proteome</keyword>
<dbReference type="GO" id="GO:0010047">
    <property type="term" value="P:fruit dehiscence"/>
    <property type="evidence" value="ECO:0007669"/>
    <property type="project" value="UniProtKB-ARBA"/>
</dbReference>
<dbReference type="Proteomes" id="UP000829196">
    <property type="component" value="Unassembled WGS sequence"/>
</dbReference>
<accession>A0A8T3AQN3</accession>
<evidence type="ECO:0000256" key="5">
    <source>
        <dbReference type="ARBA" id="ARBA00022525"/>
    </source>
</evidence>
<dbReference type="SMR" id="A0A8T3AQN3"/>
<dbReference type="GO" id="GO:0009830">
    <property type="term" value="P:cell wall modification involved in abscission"/>
    <property type="evidence" value="ECO:0007669"/>
    <property type="project" value="UniProtKB-ARBA"/>
</dbReference>
<keyword evidence="5" id="KW-0964">Secreted</keyword>
<dbReference type="PROSITE" id="PS00502">
    <property type="entry name" value="POLYGALACTURONASE"/>
    <property type="match status" value="1"/>
</dbReference>
<comment type="caution">
    <text evidence="14">The sequence shown here is derived from an EMBL/GenBank/DDBJ whole genome shotgun (WGS) entry which is preliminary data.</text>
</comment>
<evidence type="ECO:0000256" key="3">
    <source>
        <dbReference type="ARBA" id="ARBA00012736"/>
    </source>
</evidence>
<evidence type="ECO:0000256" key="6">
    <source>
        <dbReference type="ARBA" id="ARBA00022729"/>
    </source>
</evidence>
<dbReference type="InterPro" id="IPR000743">
    <property type="entry name" value="Glyco_hydro_28"/>
</dbReference>
<name>A0A8T3AQN3_DENNO</name>
<feature type="active site" evidence="11">
    <location>
        <position position="304"/>
    </location>
</feature>
<protein>
    <recommendedName>
        <fullName evidence="3">endo-polygalacturonase</fullName>
        <ecNumber evidence="3">3.2.1.15</ecNumber>
    </recommendedName>
</protein>
<feature type="signal peptide" evidence="13">
    <location>
        <begin position="1"/>
        <end position="19"/>
    </location>
</feature>
<keyword evidence="7 12" id="KW-0378">Hydrolase</keyword>
<dbReference type="Gene3D" id="2.160.20.10">
    <property type="entry name" value="Single-stranded right-handed beta-helix, Pectin lyase-like"/>
    <property type="match status" value="1"/>
</dbReference>
<evidence type="ECO:0000256" key="10">
    <source>
        <dbReference type="ARBA" id="ARBA00034074"/>
    </source>
</evidence>
<dbReference type="GO" id="GO:0005975">
    <property type="term" value="P:carbohydrate metabolic process"/>
    <property type="evidence" value="ECO:0007669"/>
    <property type="project" value="InterPro"/>
</dbReference>
<dbReference type="InterPro" id="IPR011050">
    <property type="entry name" value="Pectin_lyase_fold/virulence"/>
</dbReference>
<dbReference type="FunFam" id="2.160.20.10:FF:000028">
    <property type="entry name" value="Polygalacturonase QRT2"/>
    <property type="match status" value="1"/>
</dbReference>
<dbReference type="GO" id="GO:0004650">
    <property type="term" value="F:polygalacturonase activity"/>
    <property type="evidence" value="ECO:0007669"/>
    <property type="project" value="UniProtKB-EC"/>
</dbReference>
<keyword evidence="4" id="KW-0134">Cell wall</keyword>
<feature type="chain" id="PRO_5035817645" description="endo-polygalacturonase" evidence="13">
    <location>
        <begin position="20"/>
        <end position="477"/>
    </location>
</feature>
<gene>
    <name evidence="14" type="ORF">KFK09_021263</name>
</gene>
<dbReference type="InterPro" id="IPR012334">
    <property type="entry name" value="Pectin_lyas_fold"/>
</dbReference>
<comment type="similarity">
    <text evidence="2 12">Belongs to the glycosyl hydrolase 28 family.</text>
</comment>
<evidence type="ECO:0000256" key="12">
    <source>
        <dbReference type="RuleBase" id="RU361169"/>
    </source>
</evidence>
<evidence type="ECO:0000313" key="14">
    <source>
        <dbReference type="EMBL" id="KAI0498022.1"/>
    </source>
</evidence>
<evidence type="ECO:0000256" key="13">
    <source>
        <dbReference type="SAM" id="SignalP"/>
    </source>
</evidence>
<proteinExistence type="inferred from homology"/>
<comment type="catalytic activity">
    <reaction evidence="10">
        <text>(1,4-alpha-D-galacturonosyl)n+m + H2O = (1,4-alpha-D-galacturonosyl)n + (1,4-alpha-D-galacturonosyl)m.</text>
        <dbReference type="EC" id="3.2.1.15"/>
    </reaction>
</comment>
<organism evidence="14 15">
    <name type="scientific">Dendrobium nobile</name>
    <name type="common">Orchid</name>
    <dbReference type="NCBI Taxonomy" id="94219"/>
    <lineage>
        <taxon>Eukaryota</taxon>
        <taxon>Viridiplantae</taxon>
        <taxon>Streptophyta</taxon>
        <taxon>Embryophyta</taxon>
        <taxon>Tracheophyta</taxon>
        <taxon>Spermatophyta</taxon>
        <taxon>Magnoliopsida</taxon>
        <taxon>Liliopsida</taxon>
        <taxon>Asparagales</taxon>
        <taxon>Orchidaceae</taxon>
        <taxon>Epidendroideae</taxon>
        <taxon>Malaxideae</taxon>
        <taxon>Dendrobiinae</taxon>
        <taxon>Dendrobium</taxon>
    </lineage>
</organism>
<keyword evidence="8 12" id="KW-0326">Glycosidase</keyword>
<keyword evidence="6 13" id="KW-0732">Signal</keyword>
<evidence type="ECO:0000256" key="7">
    <source>
        <dbReference type="ARBA" id="ARBA00022801"/>
    </source>
</evidence>
<dbReference type="GO" id="GO:0009901">
    <property type="term" value="P:anther dehiscence"/>
    <property type="evidence" value="ECO:0007669"/>
    <property type="project" value="UniProtKB-ARBA"/>
</dbReference>
<sequence>MAPNVTVLLFSLLMPFLPCFDNYETKPAGSASSKASTLYGSTAHPVGFDKVLEREETIPLFLGTEGLTKESFDQVGSSQPNDSIVINVDDYGATGGGADDTMAFEKAWKAACVSTGPASLLVSNNNTYLLKSITFSGPCKSNVSVMIEGTIEASSNISDWSSKNRRIWILFSHIENLIVGGGGTINGNGQVWWQKSCKIDKSQPCKDAPTALTFKSCNELTVENLNVKNSQQIHIKFEKCNNVTASTINIEAPEKSPNTDGIHVTETTNIQINNCNIGTGDDCISIVSGSQDVKATNIVCGPGHGISIGSLGAKNSEAQVSDVTVDTAQLRGTKNGVRIKTWQGGKGYAKNIIFENIDIDDVKNPIIIDQNYCDKKKKCKQQKSAVQISNVQYRNIKGTSGSKFAINFNCSESFPCNDIVLEDISIVDDDDVDDAESFCQNVNWRKKGTVIPPPCNLNYIDEYGLPYSSHPASISNY</sequence>
<evidence type="ECO:0000256" key="1">
    <source>
        <dbReference type="ARBA" id="ARBA00004191"/>
    </source>
</evidence>
<evidence type="ECO:0000256" key="2">
    <source>
        <dbReference type="ARBA" id="ARBA00008834"/>
    </source>
</evidence>
<dbReference type="EC" id="3.2.1.15" evidence="3"/>
<dbReference type="EMBL" id="JAGYWB010000015">
    <property type="protein sequence ID" value="KAI0498022.1"/>
    <property type="molecule type" value="Genomic_DNA"/>
</dbReference>
<keyword evidence="9" id="KW-0961">Cell wall biogenesis/degradation</keyword>
<dbReference type="AlphaFoldDB" id="A0A8T3AQN3"/>
<comment type="subcellular location">
    <subcellularLocation>
        <location evidence="1">Secreted</location>
        <location evidence="1">Cell wall</location>
    </subcellularLocation>
</comment>
<evidence type="ECO:0000256" key="8">
    <source>
        <dbReference type="ARBA" id="ARBA00023295"/>
    </source>
</evidence>
<evidence type="ECO:0000313" key="15">
    <source>
        <dbReference type="Proteomes" id="UP000829196"/>
    </source>
</evidence>
<dbReference type="Pfam" id="PF00295">
    <property type="entry name" value="Glyco_hydro_28"/>
    <property type="match status" value="1"/>
</dbReference>
<reference evidence="14" key="1">
    <citation type="journal article" date="2022" name="Front. Genet.">
        <title>Chromosome-Scale Assembly of the Dendrobium nobile Genome Provides Insights Into the Molecular Mechanism of the Biosynthesis of the Medicinal Active Ingredient of Dendrobium.</title>
        <authorList>
            <person name="Xu Q."/>
            <person name="Niu S.-C."/>
            <person name="Li K.-L."/>
            <person name="Zheng P.-J."/>
            <person name="Zhang X.-J."/>
            <person name="Jia Y."/>
            <person name="Liu Y."/>
            <person name="Niu Y.-X."/>
            <person name="Yu L.-H."/>
            <person name="Chen D.-F."/>
            <person name="Zhang G.-Q."/>
        </authorList>
    </citation>
    <scope>NUCLEOTIDE SEQUENCE</scope>
    <source>
        <tissue evidence="14">Leaf</tissue>
    </source>
</reference>
<dbReference type="OrthoDB" id="187139at2759"/>